<keyword evidence="3" id="KW-1185">Reference proteome</keyword>
<feature type="region of interest" description="Disordered" evidence="1">
    <location>
        <begin position="62"/>
        <end position="85"/>
    </location>
</feature>
<sequence length="97" mass="11299">MELQAANILNGAYCKGLREQLAFWEGKKGRKGKGRRLMGDGLPVLLSGNDFYERVVEFDRENTEREKRKEAQKANKEGRKAELEEWKKKVQERQMAV</sequence>
<name>A0A6A4I0Q8_9AGAR</name>
<reference evidence="2" key="1">
    <citation type="journal article" date="2019" name="Environ. Microbiol.">
        <title>Fungal ecological strategies reflected in gene transcription - a case study of two litter decomposers.</title>
        <authorList>
            <person name="Barbi F."/>
            <person name="Kohler A."/>
            <person name="Barry K."/>
            <person name="Baskaran P."/>
            <person name="Daum C."/>
            <person name="Fauchery L."/>
            <person name="Ihrmark K."/>
            <person name="Kuo A."/>
            <person name="LaButti K."/>
            <person name="Lipzen A."/>
            <person name="Morin E."/>
            <person name="Grigoriev I.V."/>
            <person name="Henrissat B."/>
            <person name="Lindahl B."/>
            <person name="Martin F."/>
        </authorList>
    </citation>
    <scope>NUCLEOTIDE SEQUENCE</scope>
    <source>
        <strain evidence="2">JB14</strain>
    </source>
</reference>
<dbReference type="OrthoDB" id="3009283at2759"/>
<evidence type="ECO:0000313" key="2">
    <source>
        <dbReference type="EMBL" id="KAE9402777.1"/>
    </source>
</evidence>
<gene>
    <name evidence="2" type="ORF">BT96DRAFT_917902</name>
</gene>
<accession>A0A6A4I0Q8</accession>
<protein>
    <submittedName>
        <fullName evidence="2">Uncharacterized protein</fullName>
    </submittedName>
</protein>
<dbReference type="Proteomes" id="UP000799118">
    <property type="component" value="Unassembled WGS sequence"/>
</dbReference>
<dbReference type="AlphaFoldDB" id="A0A6A4I0Q8"/>
<proteinExistence type="predicted"/>
<evidence type="ECO:0000256" key="1">
    <source>
        <dbReference type="SAM" id="MobiDB-lite"/>
    </source>
</evidence>
<organism evidence="2 3">
    <name type="scientific">Gymnopus androsaceus JB14</name>
    <dbReference type="NCBI Taxonomy" id="1447944"/>
    <lineage>
        <taxon>Eukaryota</taxon>
        <taxon>Fungi</taxon>
        <taxon>Dikarya</taxon>
        <taxon>Basidiomycota</taxon>
        <taxon>Agaricomycotina</taxon>
        <taxon>Agaricomycetes</taxon>
        <taxon>Agaricomycetidae</taxon>
        <taxon>Agaricales</taxon>
        <taxon>Marasmiineae</taxon>
        <taxon>Omphalotaceae</taxon>
        <taxon>Gymnopus</taxon>
    </lineage>
</organism>
<dbReference type="EMBL" id="ML769431">
    <property type="protein sequence ID" value="KAE9402777.1"/>
    <property type="molecule type" value="Genomic_DNA"/>
</dbReference>
<evidence type="ECO:0000313" key="3">
    <source>
        <dbReference type="Proteomes" id="UP000799118"/>
    </source>
</evidence>